<reference evidence="1" key="1">
    <citation type="journal article" date="2014" name="Genome Announc.">
        <title>Draft Genome Sequences of Three Alkaliphilic Bacillus Strains, Bacillus wakoensis JCM 9140T, Bacillus akibai JCM 9157T, and Bacillus hemicellulosilyticus JCM 9152T.</title>
        <authorList>
            <person name="Yuki M."/>
            <person name="Oshima K."/>
            <person name="Suda W."/>
            <person name="Oshida Y."/>
            <person name="Kitamura K."/>
            <person name="Iida T."/>
            <person name="Hattori M."/>
            <person name="Ohkuma M."/>
        </authorList>
    </citation>
    <scope>NUCLEOTIDE SEQUENCE [LARGE SCALE GENOMIC DNA]</scope>
    <source>
        <strain evidence="1">JCM 9152</strain>
    </source>
</reference>
<sequence>MEMVMYKASFIHPYTHIPFIIYYNKNEGYMTLAKDEETLELVLKMQDGLGNNEEYIEQLEKANKVCETPYPCGSFGELFDFLEQIGVGKEDVTFQSMYLH</sequence>
<dbReference type="STRING" id="1236971.JCM9152_2567"/>
<dbReference type="EMBL" id="BAUU01000016">
    <property type="protein sequence ID" value="GAE31124.1"/>
    <property type="molecule type" value="Genomic_DNA"/>
</dbReference>
<comment type="caution">
    <text evidence="1">The sequence shown here is derived from an EMBL/GenBank/DDBJ whole genome shotgun (WGS) entry which is preliminary data.</text>
</comment>
<evidence type="ECO:0000313" key="2">
    <source>
        <dbReference type="Proteomes" id="UP000018895"/>
    </source>
</evidence>
<evidence type="ECO:0000313" key="1">
    <source>
        <dbReference type="EMBL" id="GAE31124.1"/>
    </source>
</evidence>
<keyword evidence="2" id="KW-1185">Reference proteome</keyword>
<organism evidence="1 2">
    <name type="scientific">Halalkalibacter hemicellulosilyticusJCM 9152</name>
    <dbReference type="NCBI Taxonomy" id="1236971"/>
    <lineage>
        <taxon>Bacteria</taxon>
        <taxon>Bacillati</taxon>
        <taxon>Bacillota</taxon>
        <taxon>Bacilli</taxon>
        <taxon>Bacillales</taxon>
        <taxon>Bacillaceae</taxon>
        <taxon>Halalkalibacter</taxon>
    </lineage>
</organism>
<name>W4QIF6_9BACI</name>
<protein>
    <submittedName>
        <fullName evidence="1">Uncharacterized protein</fullName>
    </submittedName>
</protein>
<proteinExistence type="predicted"/>
<dbReference type="AlphaFoldDB" id="W4QIF6"/>
<gene>
    <name evidence="1" type="ORF">JCM9152_2567</name>
</gene>
<dbReference type="Proteomes" id="UP000018895">
    <property type="component" value="Unassembled WGS sequence"/>
</dbReference>
<accession>W4QIF6</accession>